<feature type="domain" description="TF-B3" evidence="7">
    <location>
        <begin position="56"/>
        <end position="106"/>
    </location>
</feature>
<keyword evidence="9" id="KW-1185">Reference proteome</keyword>
<dbReference type="GO" id="GO:0003677">
    <property type="term" value="F:DNA binding"/>
    <property type="evidence" value="ECO:0007669"/>
    <property type="project" value="UniProtKB-KW"/>
</dbReference>
<dbReference type="Pfam" id="PF02362">
    <property type="entry name" value="B3"/>
    <property type="match status" value="3"/>
</dbReference>
<evidence type="ECO:0000313" key="8">
    <source>
        <dbReference type="EMBL" id="CAL5017645.1"/>
    </source>
</evidence>
<dbReference type="PANTHER" id="PTHR31674">
    <property type="entry name" value="B3 DOMAIN-CONTAINING PROTEIN REM-LIKE 3-RELATED"/>
    <property type="match status" value="1"/>
</dbReference>
<evidence type="ECO:0000256" key="4">
    <source>
        <dbReference type="ARBA" id="ARBA00023163"/>
    </source>
</evidence>
<dbReference type="InterPro" id="IPR039218">
    <property type="entry name" value="REM_fam"/>
</dbReference>
<sequence>MASSSNQGAANGKHSRVLLPFTRDSLRIPEELAGEIGTEEALVVGPPAAGKQVKFWAVEVRMDGDGAFLGGGWPEFAEACGVEPGWHLVLRHRGRGVLTVKVFDASNCLLELGGGAPVPSAAIVACVVEARESSKDAARSQKPQFIRVFSGYFMEKLLIPHKFVRHYIHNNEHLNSRTATVLGPLGKVSHVELEKNGSNEFFVGGWSQFLVSNNIAESDSLLLSYGGKMEFRVKVFDPKGYQRESKHKETTAQLAPTSPYIEEQEQQEAPPVSIPKRCKNYWPRSSIDGEKKPKGMVNPLNDEPLWMKPVYQIGSSSQLKKQINANTLKELALAKHFCVAIGLHGRSTITLKTSVSSTDSWKVQAVPCKNMSYRLMQGWRRFCLENSLKQGDICTFEVIETTLWNVTINHLSYETPSSSSRKHDTITIESSNNGRKRPKGSSDDLITGYVSARGCVFAIGPPAWIKKEINSTTFETRFYLPPVFCKAIGIQEPCTITLKTSMSNTRSWQVHIAPYEGSSYHVSGPGWMQLCRENRIKMGDVCTINIVETKLWHVIVNSPE</sequence>
<evidence type="ECO:0000256" key="3">
    <source>
        <dbReference type="ARBA" id="ARBA00023125"/>
    </source>
</evidence>
<evidence type="ECO:0000256" key="1">
    <source>
        <dbReference type="ARBA" id="ARBA00004123"/>
    </source>
</evidence>
<accession>A0ABC9CDP3</accession>
<feature type="region of interest" description="Disordered" evidence="6">
    <location>
        <begin position="242"/>
        <end position="275"/>
    </location>
</feature>
<dbReference type="AlphaFoldDB" id="A0ABC9CDP3"/>
<comment type="subcellular location">
    <subcellularLocation>
        <location evidence="1">Nucleus</location>
    </subcellularLocation>
</comment>
<keyword evidence="5" id="KW-0539">Nucleus</keyword>
<keyword evidence="3" id="KW-0238">DNA-binding</keyword>
<dbReference type="InterPro" id="IPR003340">
    <property type="entry name" value="B3_DNA-bd"/>
</dbReference>
<dbReference type="Proteomes" id="UP001497457">
    <property type="component" value="Chromosome 29rd"/>
</dbReference>
<keyword evidence="2" id="KW-0805">Transcription regulation</keyword>
<reference evidence="9" key="1">
    <citation type="submission" date="2024-06" db="EMBL/GenBank/DDBJ databases">
        <authorList>
            <person name="Ryan C."/>
        </authorList>
    </citation>
    <scope>NUCLEOTIDE SEQUENCE [LARGE SCALE GENOMIC DNA]</scope>
</reference>
<dbReference type="PANTHER" id="PTHR31674:SF86">
    <property type="entry name" value="B3 DOMAIN-CONTAINING PROTEIN OS04G0347400-RELATED"/>
    <property type="match status" value="1"/>
</dbReference>
<feature type="domain" description="TF-B3" evidence="7">
    <location>
        <begin position="463"/>
        <end position="560"/>
    </location>
</feature>
<dbReference type="PROSITE" id="PS50863">
    <property type="entry name" value="B3"/>
    <property type="match status" value="4"/>
</dbReference>
<dbReference type="CDD" id="cd10017">
    <property type="entry name" value="B3_DNA"/>
    <property type="match status" value="4"/>
</dbReference>
<feature type="region of interest" description="Disordered" evidence="6">
    <location>
        <begin position="414"/>
        <end position="442"/>
    </location>
</feature>
<dbReference type="Gene3D" id="2.40.330.10">
    <property type="entry name" value="DNA-binding pseudobarrel domain"/>
    <property type="match status" value="4"/>
</dbReference>
<name>A0ABC9CDP3_9POAL</name>
<reference evidence="8 9" key="2">
    <citation type="submission" date="2024-10" db="EMBL/GenBank/DDBJ databases">
        <authorList>
            <person name="Ryan C."/>
        </authorList>
    </citation>
    <scope>NUCLEOTIDE SEQUENCE [LARGE SCALE GENOMIC DNA]</scope>
</reference>
<evidence type="ECO:0000256" key="2">
    <source>
        <dbReference type="ARBA" id="ARBA00023015"/>
    </source>
</evidence>
<keyword evidence="4" id="KW-0804">Transcription</keyword>
<protein>
    <recommendedName>
        <fullName evidence="7">TF-B3 domain-containing protein</fullName>
    </recommendedName>
</protein>
<evidence type="ECO:0000256" key="6">
    <source>
        <dbReference type="SAM" id="MobiDB-lite"/>
    </source>
</evidence>
<evidence type="ECO:0000259" key="7">
    <source>
        <dbReference type="PROSITE" id="PS50863"/>
    </source>
</evidence>
<proteinExistence type="predicted"/>
<dbReference type="EMBL" id="OZ075139">
    <property type="protein sequence ID" value="CAL5017645.1"/>
    <property type="molecule type" value="Genomic_DNA"/>
</dbReference>
<dbReference type="SUPFAM" id="SSF101936">
    <property type="entry name" value="DNA-binding pseudobarrel domain"/>
    <property type="match status" value="4"/>
</dbReference>
<dbReference type="GO" id="GO:0005634">
    <property type="term" value="C:nucleus"/>
    <property type="evidence" value="ECO:0007669"/>
    <property type="project" value="UniProtKB-SubCell"/>
</dbReference>
<gene>
    <name evidence="8" type="ORF">URODEC1_LOCUS73902</name>
</gene>
<feature type="domain" description="TF-B3" evidence="7">
    <location>
        <begin position="316"/>
        <end position="412"/>
    </location>
</feature>
<organism evidence="8 9">
    <name type="scientific">Urochloa decumbens</name>
    <dbReference type="NCBI Taxonomy" id="240449"/>
    <lineage>
        <taxon>Eukaryota</taxon>
        <taxon>Viridiplantae</taxon>
        <taxon>Streptophyta</taxon>
        <taxon>Embryophyta</taxon>
        <taxon>Tracheophyta</taxon>
        <taxon>Spermatophyta</taxon>
        <taxon>Magnoliopsida</taxon>
        <taxon>Liliopsida</taxon>
        <taxon>Poales</taxon>
        <taxon>Poaceae</taxon>
        <taxon>PACMAD clade</taxon>
        <taxon>Panicoideae</taxon>
        <taxon>Panicodae</taxon>
        <taxon>Paniceae</taxon>
        <taxon>Melinidinae</taxon>
        <taxon>Urochloa</taxon>
    </lineage>
</organism>
<dbReference type="SMART" id="SM01019">
    <property type="entry name" value="B3"/>
    <property type="match status" value="4"/>
</dbReference>
<dbReference type="InterPro" id="IPR015300">
    <property type="entry name" value="DNA-bd_pseudobarrel_sf"/>
</dbReference>
<feature type="domain" description="TF-B3" evidence="7">
    <location>
        <begin position="142"/>
        <end position="239"/>
    </location>
</feature>
<evidence type="ECO:0000256" key="5">
    <source>
        <dbReference type="ARBA" id="ARBA00023242"/>
    </source>
</evidence>
<evidence type="ECO:0000313" key="9">
    <source>
        <dbReference type="Proteomes" id="UP001497457"/>
    </source>
</evidence>